<dbReference type="RefSeq" id="WP_239795929.1">
    <property type="nucleotide sequence ID" value="NZ_OU912926.1"/>
</dbReference>
<keyword evidence="6" id="KW-0680">Restriction system</keyword>
<dbReference type="GO" id="GO:0032259">
    <property type="term" value="P:methylation"/>
    <property type="evidence" value="ECO:0007669"/>
    <property type="project" value="UniProtKB-KW"/>
</dbReference>
<evidence type="ECO:0000256" key="3">
    <source>
        <dbReference type="ARBA" id="ARBA00022603"/>
    </source>
</evidence>
<keyword evidence="11" id="KW-1185">Reference proteome</keyword>
<sequence length="493" mass="56145">MNATASIVSKVWSFCTTLRDDGVGYGDYLEQLTYLIFLKMADEYSQPPYNRKVGIPAEFNWQSLKAKRGAELEVHYVTLLRELGNKSGMLGTIFTKAQNKIQDPAKLFRLIAMVDETEWVTMGADVKGDIYEGLLERNAEDTKSGAGQYFTPRALIKAMVECVRPEPNKTIADPACGTGGFFLAAYDFLTTPKNYQLDKTQKKFLKQDTFNGNEIVAGTRRLALMNMFLHNIGEIDGESMVSPNDALVADSGKRYDYVLANPPFGKKSSMSFTNDEGEQEKDDLTYNRQDFWATTSNKQLNFVQHIRTMLKTTGRAAVVVPDNVLFEGGAGETVRKKLLETTELHTILRLPTGIFYANGVKANVLFFDNRAASKEPWTKTVWYYDYRTNIHHTLKKKPLRFEDLQEFIACYNPPNRHERKESWNEQNNLEGRWRKFSYEQILARDKTSLDIFWLKDKSLADLDNLPEPDELALEIIDNLEAGLNSFREIAAAL</sequence>
<dbReference type="InterPro" id="IPR003356">
    <property type="entry name" value="DNA_methylase_A-5"/>
</dbReference>
<keyword evidence="5" id="KW-0949">S-adenosyl-L-methionine</keyword>
<evidence type="ECO:0000256" key="4">
    <source>
        <dbReference type="ARBA" id="ARBA00022679"/>
    </source>
</evidence>
<dbReference type="SUPFAM" id="SSF53335">
    <property type="entry name" value="S-adenosyl-L-methionine-dependent methyltransferases"/>
    <property type="match status" value="1"/>
</dbReference>
<name>A0ABN8AJ82_9PROT</name>
<comment type="similarity">
    <text evidence="1">Belongs to the N(4)/N(6)-methyltransferase family.</text>
</comment>
<evidence type="ECO:0000256" key="5">
    <source>
        <dbReference type="ARBA" id="ARBA00022691"/>
    </source>
</evidence>
<keyword evidence="3 10" id="KW-0489">Methyltransferase</keyword>
<feature type="domain" description="DNA methylase adenine-specific" evidence="8">
    <location>
        <begin position="124"/>
        <end position="414"/>
    </location>
</feature>
<evidence type="ECO:0000256" key="6">
    <source>
        <dbReference type="ARBA" id="ARBA00022747"/>
    </source>
</evidence>
<dbReference type="PROSITE" id="PS00092">
    <property type="entry name" value="N6_MTASE"/>
    <property type="match status" value="1"/>
</dbReference>
<dbReference type="GO" id="GO:0009007">
    <property type="term" value="F:site-specific DNA-methyltransferase (adenine-specific) activity"/>
    <property type="evidence" value="ECO:0007669"/>
    <property type="project" value="UniProtKB-EC"/>
</dbReference>
<dbReference type="Gene3D" id="1.20.1260.30">
    <property type="match status" value="1"/>
</dbReference>
<evidence type="ECO:0000256" key="7">
    <source>
        <dbReference type="ARBA" id="ARBA00047942"/>
    </source>
</evidence>
<evidence type="ECO:0000313" key="11">
    <source>
        <dbReference type="Proteomes" id="UP000839052"/>
    </source>
</evidence>
<dbReference type="PRINTS" id="PR00507">
    <property type="entry name" value="N12N6MTFRASE"/>
</dbReference>
<organism evidence="10 11">
    <name type="scientific">Candidatus Nitrotoga arctica</name>
    <dbReference type="NCBI Taxonomy" id="453162"/>
    <lineage>
        <taxon>Bacteria</taxon>
        <taxon>Pseudomonadati</taxon>
        <taxon>Pseudomonadota</taxon>
        <taxon>Betaproteobacteria</taxon>
        <taxon>Nitrosomonadales</taxon>
        <taxon>Gallionellaceae</taxon>
        <taxon>Candidatus Nitrotoga</taxon>
    </lineage>
</organism>
<dbReference type="InterPro" id="IPR002052">
    <property type="entry name" value="DNA_methylase_N6_adenine_CS"/>
</dbReference>
<dbReference type="InterPro" id="IPR029063">
    <property type="entry name" value="SAM-dependent_MTases_sf"/>
</dbReference>
<evidence type="ECO:0000259" key="9">
    <source>
        <dbReference type="Pfam" id="PF12161"/>
    </source>
</evidence>
<evidence type="ECO:0000313" key="10">
    <source>
        <dbReference type="EMBL" id="CAG9931894.1"/>
    </source>
</evidence>
<evidence type="ECO:0000256" key="1">
    <source>
        <dbReference type="ARBA" id="ARBA00006594"/>
    </source>
</evidence>
<evidence type="ECO:0000259" key="8">
    <source>
        <dbReference type="Pfam" id="PF02384"/>
    </source>
</evidence>
<dbReference type="PANTHER" id="PTHR42933:SF4">
    <property type="entry name" value="TYPE I RESTRICTION ENZYME ECOKI METHYLASE SUBUNIT"/>
    <property type="match status" value="1"/>
</dbReference>
<reference evidence="10 11" key="1">
    <citation type="submission" date="2021-10" db="EMBL/GenBank/DDBJ databases">
        <authorList>
            <person name="Koch H."/>
        </authorList>
    </citation>
    <scope>NUCLEOTIDE SEQUENCE [LARGE SCALE GENOMIC DNA]</scope>
    <source>
        <strain evidence="10">6680</strain>
    </source>
</reference>
<proteinExistence type="inferred from homology"/>
<protein>
    <recommendedName>
        <fullName evidence="2">site-specific DNA-methyltransferase (adenine-specific)</fullName>
        <ecNumber evidence="2">2.1.1.72</ecNumber>
    </recommendedName>
</protein>
<dbReference type="Pfam" id="PF12161">
    <property type="entry name" value="HsdM_N"/>
    <property type="match status" value="1"/>
</dbReference>
<dbReference type="Proteomes" id="UP000839052">
    <property type="component" value="Chromosome"/>
</dbReference>
<dbReference type="Pfam" id="PF02384">
    <property type="entry name" value="N6_Mtase"/>
    <property type="match status" value="1"/>
</dbReference>
<evidence type="ECO:0000256" key="2">
    <source>
        <dbReference type="ARBA" id="ARBA00011900"/>
    </source>
</evidence>
<dbReference type="EMBL" id="OU912926">
    <property type="protein sequence ID" value="CAG9931894.1"/>
    <property type="molecule type" value="Genomic_DNA"/>
</dbReference>
<dbReference type="PANTHER" id="PTHR42933">
    <property type="entry name" value="SLR6095 PROTEIN"/>
    <property type="match status" value="1"/>
</dbReference>
<comment type="catalytic activity">
    <reaction evidence="7">
        <text>a 2'-deoxyadenosine in DNA + S-adenosyl-L-methionine = an N(6)-methyl-2'-deoxyadenosine in DNA + S-adenosyl-L-homocysteine + H(+)</text>
        <dbReference type="Rhea" id="RHEA:15197"/>
        <dbReference type="Rhea" id="RHEA-COMP:12418"/>
        <dbReference type="Rhea" id="RHEA-COMP:12419"/>
        <dbReference type="ChEBI" id="CHEBI:15378"/>
        <dbReference type="ChEBI" id="CHEBI:57856"/>
        <dbReference type="ChEBI" id="CHEBI:59789"/>
        <dbReference type="ChEBI" id="CHEBI:90615"/>
        <dbReference type="ChEBI" id="CHEBI:90616"/>
        <dbReference type="EC" id="2.1.1.72"/>
    </reaction>
</comment>
<dbReference type="InterPro" id="IPR038333">
    <property type="entry name" value="T1MK-like_N_sf"/>
</dbReference>
<accession>A0ABN8AJ82</accession>
<feature type="domain" description="N6 adenine-specific DNA methyltransferase N-terminal" evidence="9">
    <location>
        <begin position="8"/>
        <end position="113"/>
    </location>
</feature>
<gene>
    <name evidence="10" type="ORF">NTG6680_0641</name>
</gene>
<dbReference type="Gene3D" id="3.40.50.150">
    <property type="entry name" value="Vaccinia Virus protein VP39"/>
    <property type="match status" value="1"/>
</dbReference>
<dbReference type="InterPro" id="IPR051537">
    <property type="entry name" value="DNA_Adenine_Mtase"/>
</dbReference>
<keyword evidence="4 10" id="KW-0808">Transferase</keyword>
<dbReference type="EC" id="2.1.1.72" evidence="2"/>
<dbReference type="InterPro" id="IPR022749">
    <property type="entry name" value="D12N6_MeTrfase_N"/>
</dbReference>